<organism evidence="2">
    <name type="scientific">marine metagenome</name>
    <dbReference type="NCBI Taxonomy" id="408172"/>
    <lineage>
        <taxon>unclassified sequences</taxon>
        <taxon>metagenomes</taxon>
        <taxon>ecological metagenomes</taxon>
    </lineage>
</organism>
<dbReference type="AlphaFoldDB" id="A0A382EL85"/>
<evidence type="ECO:0000313" key="2">
    <source>
        <dbReference type="EMBL" id="SVB50663.1"/>
    </source>
</evidence>
<feature type="non-terminal residue" evidence="2">
    <location>
        <position position="253"/>
    </location>
</feature>
<keyword evidence="1" id="KW-1133">Transmembrane helix</keyword>
<protein>
    <submittedName>
        <fullName evidence="2">Uncharacterized protein</fullName>
    </submittedName>
</protein>
<dbReference type="GO" id="GO:0004497">
    <property type="term" value="F:monooxygenase activity"/>
    <property type="evidence" value="ECO:0007669"/>
    <property type="project" value="InterPro"/>
</dbReference>
<dbReference type="GO" id="GO:0020037">
    <property type="term" value="F:heme binding"/>
    <property type="evidence" value="ECO:0007669"/>
    <property type="project" value="InterPro"/>
</dbReference>
<evidence type="ECO:0000256" key="1">
    <source>
        <dbReference type="SAM" id="Phobius"/>
    </source>
</evidence>
<accession>A0A382EL85</accession>
<feature type="transmembrane region" description="Helical" evidence="1">
    <location>
        <begin position="6"/>
        <end position="27"/>
    </location>
</feature>
<dbReference type="EMBL" id="UINC01044770">
    <property type="protein sequence ID" value="SVB50663.1"/>
    <property type="molecule type" value="Genomic_DNA"/>
</dbReference>
<dbReference type="Gene3D" id="1.10.630.10">
    <property type="entry name" value="Cytochrome P450"/>
    <property type="match status" value="1"/>
</dbReference>
<dbReference type="GO" id="GO:0005506">
    <property type="term" value="F:iron ion binding"/>
    <property type="evidence" value="ECO:0007669"/>
    <property type="project" value="InterPro"/>
</dbReference>
<keyword evidence="1" id="KW-0812">Transmembrane</keyword>
<name>A0A382EL85_9ZZZZ</name>
<dbReference type="InterPro" id="IPR036396">
    <property type="entry name" value="Cyt_P450_sf"/>
</dbReference>
<dbReference type="SUPFAM" id="SSF48264">
    <property type="entry name" value="Cytochrome P450"/>
    <property type="match status" value="1"/>
</dbReference>
<keyword evidence="1" id="KW-0472">Membrane</keyword>
<proteinExistence type="predicted"/>
<sequence>METQLIVFIIIIILIIYSNYDNIKIWILNRILVLRGILAPNCFWYKISDLVLDDGTGVNLYNKYKKNHGDFALTNMFNKKIYLVTNNKHIKTILNNSPNIFGVGDLKYKFFKSFMKKNVGVSNCPFMKKKNGCPWKMRRQINERALNTNKLHIYASKYNQDIRKSLLKWNNKNVFIYNDFIKFGKLFTSQIVFNTNKIHNDVFNIFNKANSLNAFGNKVQIDKTVYSNYIKILKYYIKNPVDNSLVKLLVKET</sequence>
<reference evidence="2" key="1">
    <citation type="submission" date="2018-05" db="EMBL/GenBank/DDBJ databases">
        <authorList>
            <person name="Lanie J.A."/>
            <person name="Ng W.-L."/>
            <person name="Kazmierczak K.M."/>
            <person name="Andrzejewski T.M."/>
            <person name="Davidsen T.M."/>
            <person name="Wayne K.J."/>
            <person name="Tettelin H."/>
            <person name="Glass J.I."/>
            <person name="Rusch D."/>
            <person name="Podicherti R."/>
            <person name="Tsui H.-C.T."/>
            <person name="Winkler M.E."/>
        </authorList>
    </citation>
    <scope>NUCLEOTIDE SEQUENCE</scope>
</reference>
<gene>
    <name evidence="2" type="ORF">METZ01_LOCUS203517</name>
</gene>
<dbReference type="GO" id="GO:0016705">
    <property type="term" value="F:oxidoreductase activity, acting on paired donors, with incorporation or reduction of molecular oxygen"/>
    <property type="evidence" value="ECO:0007669"/>
    <property type="project" value="InterPro"/>
</dbReference>